<protein>
    <submittedName>
        <fullName evidence="15">HAMP domain-containing protein</fullName>
    </submittedName>
</protein>
<dbReference type="Pfam" id="PF02203">
    <property type="entry name" value="TarH"/>
    <property type="match status" value="1"/>
</dbReference>
<dbReference type="InterPro" id="IPR003122">
    <property type="entry name" value="Tar_rcpt_lig-bd"/>
</dbReference>
<dbReference type="PRINTS" id="PR00260">
    <property type="entry name" value="CHEMTRNSDUCR"/>
</dbReference>
<dbReference type="SUPFAM" id="SSF47170">
    <property type="entry name" value="Aspartate receptor, ligand-binding domain"/>
    <property type="match status" value="1"/>
</dbReference>
<keyword evidence="5" id="KW-0997">Cell inner membrane</keyword>
<sequence length="523" mass="56446">MLNKLSVKAGLIGLLVFMTLILLLVSVLGTNAIRQGATSLQKINQLQGDELGSLADSYSFSLRTRVASGVAVRQLEIGMMDDAKTTADRIAGYIKQADTDLAKFVSIQDETQQGRELSDAVKKTYDAYKANGLVPLLAAIQAQSADGYYDVLENKITPYSNAYDKALADFRAYAVDNTSKRIEQARANARIQLTVIVVAFIIALIIAVLAWFALQKIIMHPLNFSIAQLEYIAKGDLTHDIDDSRNNEMGRLLKAMKQMQDSLVESVGRVRDAGNQIDVGSRELAAGNVHLAQRTEESAASLEETAASMEQLTSTVRMNAANSEQANQLAQSVSVIAGKGSEVVHKVMDKMQGITDSSKRIGDIITVIDGIAFQTNILALNAAVEAARAGEQGRGFAVVAGEVRSLAQRSAQSAKEIKELIVDSESRVSEGSEMVKSAADTMLEISSEVTRVTSLMREISIATTEQTHGIEQVNVAITQMDQVAQQNAALVEQATAATRSLEEQAQLLAESMAVFKLNRAGQF</sequence>
<dbReference type="GO" id="GO:0005886">
    <property type="term" value="C:plasma membrane"/>
    <property type="evidence" value="ECO:0007669"/>
    <property type="project" value="UniProtKB-SubCell"/>
</dbReference>
<evidence type="ECO:0000256" key="6">
    <source>
        <dbReference type="ARBA" id="ARBA00022692"/>
    </source>
</evidence>
<comment type="subcellular location">
    <subcellularLocation>
        <location evidence="1">Cell inner membrane</location>
        <topology evidence="1">Multi-pass membrane protein</topology>
    </subcellularLocation>
</comment>
<feature type="transmembrane region" description="Helical" evidence="12">
    <location>
        <begin position="12"/>
        <end position="33"/>
    </location>
</feature>
<evidence type="ECO:0000313" key="15">
    <source>
        <dbReference type="EMBL" id="RJT40768.1"/>
    </source>
</evidence>
<dbReference type="CDD" id="cd11386">
    <property type="entry name" value="MCP_signal"/>
    <property type="match status" value="1"/>
</dbReference>
<evidence type="ECO:0000256" key="10">
    <source>
        <dbReference type="ARBA" id="ARBA00029447"/>
    </source>
</evidence>
<dbReference type="Gene3D" id="1.20.120.30">
    <property type="entry name" value="Aspartate receptor, ligand-binding domain"/>
    <property type="match status" value="1"/>
</dbReference>
<dbReference type="InterPro" id="IPR004089">
    <property type="entry name" value="MCPsignal_dom"/>
</dbReference>
<evidence type="ECO:0000256" key="11">
    <source>
        <dbReference type="PROSITE-ProRule" id="PRU00284"/>
    </source>
</evidence>
<dbReference type="SMART" id="SM00304">
    <property type="entry name" value="HAMP"/>
    <property type="match status" value="1"/>
</dbReference>
<dbReference type="AlphaFoldDB" id="A0A419N4Y4"/>
<proteinExistence type="inferred from homology"/>
<dbReference type="OrthoDB" id="2489132at2"/>
<reference evidence="15 16" key="1">
    <citation type="submission" date="2018-09" db="EMBL/GenBank/DDBJ databases">
        <authorList>
            <person name="Le Fleche-Mateos A."/>
        </authorList>
    </citation>
    <scope>NUCLEOTIDE SEQUENCE [LARGE SCALE GENOMIC DNA]</scope>
    <source>
        <strain evidence="15 16">DSM 27399</strain>
    </source>
</reference>
<dbReference type="GO" id="GO:0004888">
    <property type="term" value="F:transmembrane signaling receptor activity"/>
    <property type="evidence" value="ECO:0007669"/>
    <property type="project" value="InterPro"/>
</dbReference>
<dbReference type="PROSITE" id="PS50885">
    <property type="entry name" value="HAMP"/>
    <property type="match status" value="1"/>
</dbReference>
<keyword evidence="2" id="KW-1003">Cell membrane</keyword>
<dbReference type="InterPro" id="IPR035440">
    <property type="entry name" value="4HB_MCP_dom_sf"/>
</dbReference>
<keyword evidence="3" id="KW-0488">Methylation</keyword>
<keyword evidence="6 12" id="KW-0812">Transmembrane</keyword>
<dbReference type="InterPro" id="IPR003660">
    <property type="entry name" value="HAMP_dom"/>
</dbReference>
<evidence type="ECO:0000256" key="4">
    <source>
        <dbReference type="ARBA" id="ARBA00022500"/>
    </source>
</evidence>
<evidence type="ECO:0000256" key="9">
    <source>
        <dbReference type="ARBA" id="ARBA00023224"/>
    </source>
</evidence>
<feature type="domain" description="Methyl-accepting transducer" evidence="13">
    <location>
        <begin position="273"/>
        <end position="502"/>
    </location>
</feature>
<dbReference type="CDD" id="cd06225">
    <property type="entry name" value="HAMP"/>
    <property type="match status" value="1"/>
</dbReference>
<evidence type="ECO:0000256" key="12">
    <source>
        <dbReference type="SAM" id="Phobius"/>
    </source>
</evidence>
<dbReference type="CDD" id="cd19407">
    <property type="entry name" value="Tar_Tsr_sensor"/>
    <property type="match status" value="1"/>
</dbReference>
<dbReference type="FunFam" id="1.10.287.950:FF:000001">
    <property type="entry name" value="Methyl-accepting chemotaxis sensory transducer"/>
    <property type="match status" value="1"/>
</dbReference>
<dbReference type="InterPro" id="IPR051310">
    <property type="entry name" value="MCP_chemotaxis"/>
</dbReference>
<dbReference type="InterPro" id="IPR004090">
    <property type="entry name" value="Chemotax_Me-accpt_rcpt"/>
</dbReference>
<name>A0A419N4Y4_9GAMM</name>
<evidence type="ECO:0000256" key="8">
    <source>
        <dbReference type="ARBA" id="ARBA00023136"/>
    </source>
</evidence>
<dbReference type="Pfam" id="PF00672">
    <property type="entry name" value="HAMP"/>
    <property type="match status" value="1"/>
</dbReference>
<evidence type="ECO:0000259" key="13">
    <source>
        <dbReference type="PROSITE" id="PS50111"/>
    </source>
</evidence>
<dbReference type="PANTHER" id="PTHR43531">
    <property type="entry name" value="PROTEIN ICFG"/>
    <property type="match status" value="1"/>
</dbReference>
<evidence type="ECO:0000256" key="7">
    <source>
        <dbReference type="ARBA" id="ARBA00022989"/>
    </source>
</evidence>
<accession>A0A419N4Y4</accession>
<keyword evidence="8 12" id="KW-0472">Membrane</keyword>
<evidence type="ECO:0000259" key="14">
    <source>
        <dbReference type="PROSITE" id="PS50885"/>
    </source>
</evidence>
<evidence type="ECO:0000256" key="2">
    <source>
        <dbReference type="ARBA" id="ARBA00022475"/>
    </source>
</evidence>
<dbReference type="SUPFAM" id="SSF58104">
    <property type="entry name" value="Methyl-accepting chemotaxis protein (MCP) signaling domain"/>
    <property type="match status" value="1"/>
</dbReference>
<evidence type="ECO:0000256" key="5">
    <source>
        <dbReference type="ARBA" id="ARBA00022519"/>
    </source>
</evidence>
<dbReference type="Pfam" id="PF00015">
    <property type="entry name" value="MCPsignal"/>
    <property type="match status" value="1"/>
</dbReference>
<dbReference type="PROSITE" id="PS50111">
    <property type="entry name" value="CHEMOTAXIS_TRANSDUC_2"/>
    <property type="match status" value="1"/>
</dbReference>
<dbReference type="EMBL" id="RAHH01000024">
    <property type="protein sequence ID" value="RJT40768.1"/>
    <property type="molecule type" value="Genomic_DNA"/>
</dbReference>
<gene>
    <name evidence="15" type="ORF">D6C13_18515</name>
</gene>
<comment type="similarity">
    <text evidence="10">Belongs to the methyl-accepting chemotaxis (MCP) protein family.</text>
</comment>
<feature type="transmembrane region" description="Helical" evidence="12">
    <location>
        <begin position="191"/>
        <end position="214"/>
    </location>
</feature>
<dbReference type="GO" id="GO:0006935">
    <property type="term" value="P:chemotaxis"/>
    <property type="evidence" value="ECO:0007669"/>
    <property type="project" value="UniProtKB-KW"/>
</dbReference>
<evidence type="ECO:0000313" key="16">
    <source>
        <dbReference type="Proteomes" id="UP000284908"/>
    </source>
</evidence>
<evidence type="ECO:0000256" key="3">
    <source>
        <dbReference type="ARBA" id="ARBA00022481"/>
    </source>
</evidence>
<dbReference type="RefSeq" id="WP_120134168.1">
    <property type="nucleotide sequence ID" value="NZ_RAHH01000024.1"/>
</dbReference>
<evidence type="ECO:0000256" key="1">
    <source>
        <dbReference type="ARBA" id="ARBA00004429"/>
    </source>
</evidence>
<dbReference type="SMART" id="SM00283">
    <property type="entry name" value="MA"/>
    <property type="match status" value="1"/>
</dbReference>
<keyword evidence="9 11" id="KW-0807">Transducer</keyword>
<dbReference type="GO" id="GO:0007165">
    <property type="term" value="P:signal transduction"/>
    <property type="evidence" value="ECO:0007669"/>
    <property type="project" value="UniProtKB-KW"/>
</dbReference>
<keyword evidence="4" id="KW-0145">Chemotaxis</keyword>
<dbReference type="PANTHER" id="PTHR43531:SF14">
    <property type="entry name" value="METHYL-ACCEPTING CHEMOTAXIS PROTEIN I-RELATED"/>
    <property type="match status" value="1"/>
</dbReference>
<comment type="caution">
    <text evidence="15">The sequence shown here is derived from an EMBL/GenBank/DDBJ whole genome shotgun (WGS) entry which is preliminary data.</text>
</comment>
<organism evidence="15 16">
    <name type="scientific">Rahnella woolbedingensis</name>
    <dbReference type="NCBI Taxonomy" id="1510574"/>
    <lineage>
        <taxon>Bacteria</taxon>
        <taxon>Pseudomonadati</taxon>
        <taxon>Pseudomonadota</taxon>
        <taxon>Gammaproteobacteria</taxon>
        <taxon>Enterobacterales</taxon>
        <taxon>Yersiniaceae</taxon>
        <taxon>Rahnella</taxon>
    </lineage>
</organism>
<keyword evidence="16" id="KW-1185">Reference proteome</keyword>
<feature type="domain" description="HAMP" evidence="14">
    <location>
        <begin position="216"/>
        <end position="268"/>
    </location>
</feature>
<dbReference type="Proteomes" id="UP000284908">
    <property type="component" value="Unassembled WGS sequence"/>
</dbReference>
<keyword evidence="7 12" id="KW-1133">Transmembrane helix</keyword>
<dbReference type="Gene3D" id="1.10.287.950">
    <property type="entry name" value="Methyl-accepting chemotaxis protein"/>
    <property type="match status" value="1"/>
</dbReference>